<dbReference type="GO" id="GO:0004519">
    <property type="term" value="F:endonuclease activity"/>
    <property type="evidence" value="ECO:0007669"/>
    <property type="project" value="UniProtKB-KW"/>
</dbReference>
<keyword evidence="2" id="KW-0540">Nuclease</keyword>
<keyword evidence="2" id="KW-0378">Hydrolase</keyword>
<dbReference type="EMBL" id="BK015572">
    <property type="protein sequence ID" value="DAE13894.1"/>
    <property type="molecule type" value="Genomic_DNA"/>
</dbReference>
<reference evidence="2" key="1">
    <citation type="journal article" date="2021" name="Proc. Natl. Acad. Sci. U.S.A.">
        <title>A Catalog of Tens of Thousands of Viruses from Human Metagenomes Reveals Hidden Associations with Chronic Diseases.</title>
        <authorList>
            <person name="Tisza M.J."/>
            <person name="Buck C.B."/>
        </authorList>
    </citation>
    <scope>NUCLEOTIDE SEQUENCE</scope>
    <source>
        <strain evidence="2">Cty1O100</strain>
    </source>
</reference>
<name>A0A8S5Q3L0_9CAUD</name>
<dbReference type="Gene3D" id="3.40.960.10">
    <property type="entry name" value="VSR Endonuclease"/>
    <property type="match status" value="1"/>
</dbReference>
<dbReference type="InterPro" id="IPR025487">
    <property type="entry name" value="DUF4379"/>
</dbReference>
<evidence type="ECO:0000259" key="1">
    <source>
        <dbReference type="Pfam" id="PF14311"/>
    </source>
</evidence>
<proteinExistence type="predicted"/>
<feature type="domain" description="Treble clef zinc finger" evidence="1">
    <location>
        <begin position="254"/>
        <end position="307"/>
    </location>
</feature>
<feature type="domain" description="Treble clef zinc finger" evidence="1">
    <location>
        <begin position="174"/>
        <end position="226"/>
    </location>
</feature>
<keyword evidence="2" id="KW-0255">Endonuclease</keyword>
<accession>A0A8S5Q3L0</accession>
<protein>
    <submittedName>
        <fullName evidence="2">Endonuclease</fullName>
    </submittedName>
</protein>
<organism evidence="2">
    <name type="scientific">Siphoviridae sp. cty1O100</name>
    <dbReference type="NCBI Taxonomy" id="2825743"/>
    <lineage>
        <taxon>Viruses</taxon>
        <taxon>Duplodnaviria</taxon>
        <taxon>Heunggongvirae</taxon>
        <taxon>Uroviricota</taxon>
        <taxon>Caudoviricetes</taxon>
    </lineage>
</organism>
<dbReference type="PANTHER" id="PTHR37317:SF1">
    <property type="entry name" value="ZINC-RIBBON DOMAIN-CONTAINING PROTEIN-RELATED"/>
    <property type="match status" value="1"/>
</dbReference>
<dbReference type="PANTHER" id="PTHR37317">
    <property type="entry name" value="BLR8090 PROTEIN"/>
    <property type="match status" value="1"/>
</dbReference>
<evidence type="ECO:0000313" key="2">
    <source>
        <dbReference type="EMBL" id="DAE13894.1"/>
    </source>
</evidence>
<sequence length="522" mass="60757">MLKKNSVNIASHPILSRVWDYCRNEGQTPSCIGIKSGKMYSWLCDSCSTSFVSTAEEVHRHKGLCSDCHRVIVNQHRKRKNDIQYGSVADIPFIMDLWCDDNPDPHSIRKNSQSKVKIRCADCGSVVEHAVRDIYRHHMVFCKDCEKKRRSLTYQKTIIAKTGSCADFPEIMGVWDFDANKINPQFIPSGSRYKIHCKCPQCGSKWQSFVYLRKGKTPLCQRCAKRKTVERRNKVRSSEKTNKYFSFADINPVLASWWHPTLNGNVTLDDIPPASHKEYFWVCPNNHVFKAAPENMRGRRFCPVCRPTIHSSFIEMAIAFYLKEVSTIEQWVNIPGTRMSMDIYLPLLNTCIEYDGVMYHNNLRQYKRDLRKDELLAQKHIRLIRIKEWCNETHSEDTVFFDYNKFDLQGLLDTLCEMLSLSCVKVDLLKDSSAIYQKLYPKVVKNSISQKDPRLIPYWDLQANNGVSPDKVNVFSTLLFSWKCPNCNAKWKQSPIGMMRRKNICQECNPYDHNKGKTRKRL</sequence>
<feature type="domain" description="Treble clef zinc finger" evidence="1">
    <location>
        <begin position="456"/>
        <end position="510"/>
    </location>
</feature>
<dbReference type="Pfam" id="PF14311">
    <property type="entry name" value="DUF4379"/>
    <property type="match status" value="3"/>
</dbReference>